<dbReference type="eggNOG" id="ENOG5031H6J">
    <property type="taxonomic scope" value="Bacteria"/>
</dbReference>
<accession>F2UYI2</accession>
<organism evidence="2 3">
    <name type="scientific">Actinomyces viscosus C505</name>
    <dbReference type="NCBI Taxonomy" id="562973"/>
    <lineage>
        <taxon>Bacteria</taxon>
        <taxon>Bacillati</taxon>
        <taxon>Actinomycetota</taxon>
        <taxon>Actinomycetes</taxon>
        <taxon>Actinomycetales</taxon>
        <taxon>Actinomycetaceae</taxon>
        <taxon>Actinomyces</taxon>
    </lineage>
</organism>
<keyword evidence="1" id="KW-0812">Transmembrane</keyword>
<feature type="transmembrane region" description="Helical" evidence="1">
    <location>
        <begin position="50"/>
        <end position="72"/>
    </location>
</feature>
<feature type="transmembrane region" description="Helical" evidence="1">
    <location>
        <begin position="137"/>
        <end position="155"/>
    </location>
</feature>
<keyword evidence="1" id="KW-0472">Membrane</keyword>
<dbReference type="HOGENOM" id="CLU_126396_0_0_11"/>
<dbReference type="AlphaFoldDB" id="F2UYI2"/>
<protein>
    <submittedName>
        <fullName evidence="2">Uncharacterized protein</fullName>
    </submittedName>
</protein>
<comment type="caution">
    <text evidence="2">The sequence shown here is derived from an EMBL/GenBank/DDBJ whole genome shotgun (WGS) entry which is preliminary data.</text>
</comment>
<evidence type="ECO:0000313" key="2">
    <source>
        <dbReference type="EMBL" id="EGE38283.1"/>
    </source>
</evidence>
<reference evidence="2 3" key="2">
    <citation type="submission" date="2011-10" db="EMBL/GenBank/DDBJ databases">
        <title>The Genome Sequence of Actinomyces viscosus C505.</title>
        <authorList>
            <consortium name="The Broad Institute Genome Sequencing Platform"/>
            <consortium name="The Broad Institute Genome Sequencing Center for Infectious Disease"/>
            <person name="Earl A."/>
            <person name="Ward D."/>
            <person name="Feldgarden M."/>
            <person name="Gevers D."/>
            <person name="Sibley C.D."/>
            <person name="Field T.R."/>
            <person name="Grinwis M."/>
            <person name="Eshaghurshan C.S."/>
            <person name="Surette M.G."/>
            <person name="Young S.K."/>
            <person name="Zeng Q."/>
            <person name="Gargeya S."/>
            <person name="Fitzgerald M."/>
            <person name="Haas B."/>
            <person name="Abouelleil A."/>
            <person name="Alvarado L."/>
            <person name="Arachchi H.M."/>
            <person name="Berlin A."/>
            <person name="Brown A."/>
            <person name="Chapman S.B."/>
            <person name="Chen Z."/>
            <person name="Dunbar C."/>
            <person name="Freedman E."/>
            <person name="Gearin G."/>
            <person name="Goldberg J."/>
            <person name="Griggs A."/>
            <person name="Gujja S."/>
            <person name="Heiman D."/>
            <person name="Howarth C."/>
            <person name="Larson L."/>
            <person name="Lui A."/>
            <person name="MacDonald P.J.P."/>
            <person name="Montmayeur A."/>
            <person name="Murphy C."/>
            <person name="Neiman D."/>
            <person name="Pearson M."/>
            <person name="Priest M."/>
            <person name="Roberts A."/>
            <person name="Saif S."/>
            <person name="Shea T."/>
            <person name="Shenoy N."/>
            <person name="Sisk P."/>
            <person name="Stolte C."/>
            <person name="Sykes S."/>
            <person name="Wortman J."/>
            <person name="Nusbaum C."/>
            <person name="Birren B."/>
        </authorList>
    </citation>
    <scope>NUCLEOTIDE SEQUENCE [LARGE SCALE GENOMIC DNA]</scope>
    <source>
        <strain evidence="2 3">C505</strain>
    </source>
</reference>
<name>F2UYI2_ACTVI</name>
<feature type="transmembrane region" description="Helical" evidence="1">
    <location>
        <begin position="78"/>
        <end position="97"/>
    </location>
</feature>
<proteinExistence type="predicted"/>
<evidence type="ECO:0000256" key="1">
    <source>
        <dbReference type="SAM" id="Phobius"/>
    </source>
</evidence>
<keyword evidence="1" id="KW-1133">Transmembrane helix</keyword>
<feature type="transmembrane region" description="Helical" evidence="1">
    <location>
        <begin position="109"/>
        <end position="131"/>
    </location>
</feature>
<reference evidence="3" key="1">
    <citation type="submission" date="2010-02" db="EMBL/GenBank/DDBJ databases">
        <title>The Genome Sequence of Prevotella oris strain C735.</title>
        <authorList>
            <consortium name="The Broad Institute Genome Sequencing Platform"/>
            <person name="Ward D."/>
            <person name="Feldgarden M."/>
            <person name="Earl A."/>
            <person name="Young S.K."/>
            <person name="Zeng Q."/>
            <person name="Koehrsen M."/>
            <person name="Alvarado L."/>
            <person name="Berlin A."/>
            <person name="Bochicchio J."/>
            <person name="Borenstein D."/>
            <person name="Chapman S.B."/>
            <person name="Chen Z."/>
            <person name="Engels R."/>
            <person name="Freedman E."/>
            <person name="Gellesch M."/>
            <person name="Goldberg J."/>
            <person name="Griggs A."/>
            <person name="Gujja S."/>
            <person name="Heilman E."/>
            <person name="Heiman D."/>
            <person name="Hepburn T."/>
            <person name="Howarth C."/>
            <person name="Jen D."/>
            <person name="Larson L."/>
            <person name="Mehta T."/>
            <person name="Park D."/>
            <person name="Pearson M."/>
            <person name="Roberts A."/>
            <person name="Saif S."/>
            <person name="Shea T."/>
            <person name="Shenoy N."/>
            <person name="Sisk P."/>
            <person name="Stolte C."/>
            <person name="Sykes S."/>
            <person name="Thomson T."/>
            <person name="Walk T."/>
            <person name="White J."/>
            <person name="Yandava C."/>
            <person name="Sibley C.D."/>
            <person name="Field T.R."/>
            <person name="Grinwis M."/>
            <person name="Eshaghurshan C.S."/>
            <person name="Surette M.G."/>
            <person name="Haas B."/>
            <person name="Nusbaum C."/>
            <person name="Birren B."/>
        </authorList>
    </citation>
    <scope>NUCLEOTIDE SEQUENCE [LARGE SCALE GENOMIC DNA]</scope>
    <source>
        <strain evidence="3">C505</strain>
    </source>
</reference>
<gene>
    <name evidence="2" type="ORF">HMPREF0059_01137</name>
</gene>
<dbReference type="EMBL" id="ACRE02000065">
    <property type="protein sequence ID" value="EGE38283.1"/>
    <property type="molecule type" value="Genomic_DNA"/>
</dbReference>
<sequence>MPYRLAGTGECSPPTTTDHLLKTTQGSGRILPGHTIPHHARPRRSSTMRLLPPVVFTLATTVLALTVGGGLFGWETSLLTPLSLLTVSLILFQAQHVQRAEPSQRIPGPSILALAVIGLGLAAALLGHGLYSHEPAAAINLPSAGILLFVVVTAYRRRRPETQPVLVTPQEAPLAEIGANLPQ</sequence>
<evidence type="ECO:0000313" key="3">
    <source>
        <dbReference type="Proteomes" id="UP000004668"/>
    </source>
</evidence>
<dbReference type="Proteomes" id="UP000004668">
    <property type="component" value="Unassembled WGS sequence"/>
</dbReference>